<dbReference type="Proteomes" id="UP000305546">
    <property type="component" value="Unassembled WGS sequence"/>
</dbReference>
<dbReference type="EC" id="2.7.13.3" evidence="3"/>
<evidence type="ECO:0000256" key="8">
    <source>
        <dbReference type="ARBA" id="ARBA00022989"/>
    </source>
</evidence>
<sequence>MTRRLSDDARLLRRTALRAGFQSALAVAVTVAVLCGVSVLVVLRSQHADENTLLESAIARADDVSDPPSGTWLVIARGGNVAATPGLPPGLPDEQALAAGDATGTDDVHIGDREYRVLTERRGDEVVQAILDLRSAHQERERLLRALLITGLLGLLLAGVTGAWLGRRAAQPLTQALALQRRFVADAGHELRTPLTLLSTRAQLLRRHLGDARVAKAEADELVADARQLTEILEDLLLAADPREAEPVRLVDLADLARAVVSAAQPEATAQGVRLTVSAEGEVTIHGSAAALRRALNALLDNAIRHARGAVTVSVRAGREVIAEVADDGPGIDPALIPSLFTRFATGTTEDDRPRRRYGLGLALVSEIAARHGGSVSARNAEPAGAVFRLTLPH</sequence>
<evidence type="ECO:0000256" key="6">
    <source>
        <dbReference type="ARBA" id="ARBA00022692"/>
    </source>
</evidence>
<keyword evidence="15" id="KW-1185">Reference proteome</keyword>
<evidence type="ECO:0000256" key="7">
    <source>
        <dbReference type="ARBA" id="ARBA00022777"/>
    </source>
</evidence>
<protein>
    <recommendedName>
        <fullName evidence="3">histidine kinase</fullName>
        <ecNumber evidence="3">2.7.13.3</ecNumber>
    </recommendedName>
</protein>
<dbReference type="InterPro" id="IPR005467">
    <property type="entry name" value="His_kinase_dom"/>
</dbReference>
<evidence type="ECO:0000256" key="10">
    <source>
        <dbReference type="ARBA" id="ARBA00023136"/>
    </source>
</evidence>
<evidence type="ECO:0000256" key="4">
    <source>
        <dbReference type="ARBA" id="ARBA00022553"/>
    </source>
</evidence>
<dbReference type="PRINTS" id="PR00344">
    <property type="entry name" value="BCTRLSENSOR"/>
</dbReference>
<evidence type="ECO:0000256" key="9">
    <source>
        <dbReference type="ARBA" id="ARBA00023012"/>
    </source>
</evidence>
<dbReference type="AlphaFoldDB" id="A0A5C4LXT7"/>
<dbReference type="Pfam" id="PF00512">
    <property type="entry name" value="HisKA"/>
    <property type="match status" value="1"/>
</dbReference>
<dbReference type="InterPro" id="IPR003661">
    <property type="entry name" value="HisK_dim/P_dom"/>
</dbReference>
<comment type="catalytic activity">
    <reaction evidence="1">
        <text>ATP + protein L-histidine = ADP + protein N-phospho-L-histidine.</text>
        <dbReference type="EC" id="2.7.13.3"/>
    </reaction>
</comment>
<comment type="subcellular location">
    <subcellularLocation>
        <location evidence="2">Cell membrane</location>
    </subcellularLocation>
</comment>
<dbReference type="SUPFAM" id="SSF47384">
    <property type="entry name" value="Homodimeric domain of signal transducing histidine kinase"/>
    <property type="match status" value="1"/>
</dbReference>
<reference evidence="14 15" key="1">
    <citation type="submission" date="2019-06" db="EMBL/GenBank/DDBJ databases">
        <title>Amycolatopsis alkalitolerans sp. nov., isolated from Gastrodia elata Blume.</title>
        <authorList>
            <person name="Narsing Rao M.P."/>
            <person name="Li W.J."/>
        </authorList>
    </citation>
    <scope>NUCLEOTIDE SEQUENCE [LARGE SCALE GENOMIC DNA]</scope>
    <source>
        <strain evidence="14 15">SYSUP0005</strain>
    </source>
</reference>
<dbReference type="PANTHER" id="PTHR45436">
    <property type="entry name" value="SENSOR HISTIDINE KINASE YKOH"/>
    <property type="match status" value="1"/>
</dbReference>
<dbReference type="Pfam" id="PF02518">
    <property type="entry name" value="HATPase_c"/>
    <property type="match status" value="1"/>
</dbReference>
<dbReference type="InterPro" id="IPR036890">
    <property type="entry name" value="HATPase_C_sf"/>
</dbReference>
<keyword evidence="7 14" id="KW-0418">Kinase</keyword>
<keyword evidence="10 12" id="KW-0472">Membrane</keyword>
<accession>A0A5C4LXT7</accession>
<evidence type="ECO:0000256" key="2">
    <source>
        <dbReference type="ARBA" id="ARBA00004236"/>
    </source>
</evidence>
<proteinExistence type="predicted"/>
<dbReference type="CDD" id="cd00075">
    <property type="entry name" value="HATPase"/>
    <property type="match status" value="1"/>
</dbReference>
<keyword evidence="4" id="KW-0597">Phosphoprotein</keyword>
<feature type="coiled-coil region" evidence="11">
    <location>
        <begin position="212"/>
        <end position="239"/>
    </location>
</feature>
<dbReference type="PANTHER" id="PTHR45436:SF5">
    <property type="entry name" value="SENSOR HISTIDINE KINASE TRCS"/>
    <property type="match status" value="1"/>
</dbReference>
<dbReference type="Gene3D" id="1.10.287.130">
    <property type="match status" value="1"/>
</dbReference>
<dbReference type="RefSeq" id="WP_139099667.1">
    <property type="nucleotide sequence ID" value="NZ_VDFW01000031.1"/>
</dbReference>
<dbReference type="Gene3D" id="3.30.565.10">
    <property type="entry name" value="Histidine kinase-like ATPase, C-terminal domain"/>
    <property type="match status" value="1"/>
</dbReference>
<keyword evidence="5" id="KW-0808">Transferase</keyword>
<keyword evidence="11" id="KW-0175">Coiled coil</keyword>
<evidence type="ECO:0000256" key="12">
    <source>
        <dbReference type="SAM" id="Phobius"/>
    </source>
</evidence>
<evidence type="ECO:0000313" key="14">
    <source>
        <dbReference type="EMBL" id="TNC21837.1"/>
    </source>
</evidence>
<feature type="transmembrane region" description="Helical" evidence="12">
    <location>
        <begin position="20"/>
        <end position="43"/>
    </location>
</feature>
<feature type="transmembrane region" description="Helical" evidence="12">
    <location>
        <begin position="143"/>
        <end position="165"/>
    </location>
</feature>
<keyword evidence="9" id="KW-0902">Two-component regulatory system</keyword>
<keyword evidence="8 12" id="KW-1133">Transmembrane helix</keyword>
<feature type="domain" description="Histidine kinase" evidence="13">
    <location>
        <begin position="186"/>
        <end position="394"/>
    </location>
</feature>
<dbReference type="InterPro" id="IPR036097">
    <property type="entry name" value="HisK_dim/P_sf"/>
</dbReference>
<dbReference type="OrthoDB" id="9786919at2"/>
<keyword evidence="6 12" id="KW-0812">Transmembrane</keyword>
<evidence type="ECO:0000259" key="13">
    <source>
        <dbReference type="PROSITE" id="PS50109"/>
    </source>
</evidence>
<comment type="caution">
    <text evidence="14">The sequence shown here is derived from an EMBL/GenBank/DDBJ whole genome shotgun (WGS) entry which is preliminary data.</text>
</comment>
<evidence type="ECO:0000313" key="15">
    <source>
        <dbReference type="Proteomes" id="UP000305546"/>
    </source>
</evidence>
<dbReference type="InterPro" id="IPR003594">
    <property type="entry name" value="HATPase_dom"/>
</dbReference>
<dbReference type="GO" id="GO:0000155">
    <property type="term" value="F:phosphorelay sensor kinase activity"/>
    <property type="evidence" value="ECO:0007669"/>
    <property type="project" value="InterPro"/>
</dbReference>
<dbReference type="SMART" id="SM00387">
    <property type="entry name" value="HATPase_c"/>
    <property type="match status" value="1"/>
</dbReference>
<dbReference type="PROSITE" id="PS50109">
    <property type="entry name" value="HIS_KIN"/>
    <property type="match status" value="1"/>
</dbReference>
<dbReference type="EMBL" id="VDFW01000031">
    <property type="protein sequence ID" value="TNC21837.1"/>
    <property type="molecule type" value="Genomic_DNA"/>
</dbReference>
<evidence type="ECO:0000256" key="1">
    <source>
        <dbReference type="ARBA" id="ARBA00000085"/>
    </source>
</evidence>
<name>A0A5C4LXT7_9PSEU</name>
<dbReference type="SMART" id="SM00388">
    <property type="entry name" value="HisKA"/>
    <property type="match status" value="1"/>
</dbReference>
<evidence type="ECO:0000256" key="5">
    <source>
        <dbReference type="ARBA" id="ARBA00022679"/>
    </source>
</evidence>
<organism evidence="14 15">
    <name type="scientific">Amycolatopsis alkalitolerans</name>
    <dbReference type="NCBI Taxonomy" id="2547244"/>
    <lineage>
        <taxon>Bacteria</taxon>
        <taxon>Bacillati</taxon>
        <taxon>Actinomycetota</taxon>
        <taxon>Actinomycetes</taxon>
        <taxon>Pseudonocardiales</taxon>
        <taxon>Pseudonocardiaceae</taxon>
        <taxon>Amycolatopsis</taxon>
    </lineage>
</organism>
<evidence type="ECO:0000256" key="3">
    <source>
        <dbReference type="ARBA" id="ARBA00012438"/>
    </source>
</evidence>
<dbReference type="InterPro" id="IPR050428">
    <property type="entry name" value="TCS_sensor_his_kinase"/>
</dbReference>
<dbReference type="CDD" id="cd00082">
    <property type="entry name" value="HisKA"/>
    <property type="match status" value="1"/>
</dbReference>
<dbReference type="InterPro" id="IPR004358">
    <property type="entry name" value="Sig_transdc_His_kin-like_C"/>
</dbReference>
<dbReference type="SUPFAM" id="SSF55874">
    <property type="entry name" value="ATPase domain of HSP90 chaperone/DNA topoisomerase II/histidine kinase"/>
    <property type="match status" value="1"/>
</dbReference>
<dbReference type="GO" id="GO:0005886">
    <property type="term" value="C:plasma membrane"/>
    <property type="evidence" value="ECO:0007669"/>
    <property type="project" value="UniProtKB-SubCell"/>
</dbReference>
<evidence type="ECO:0000256" key="11">
    <source>
        <dbReference type="SAM" id="Coils"/>
    </source>
</evidence>
<gene>
    <name evidence="14" type="ORF">FG385_27360</name>
</gene>